<evidence type="ECO:0000313" key="1">
    <source>
        <dbReference type="EMBL" id="KAK3800279.1"/>
    </source>
</evidence>
<comment type="caution">
    <text evidence="1">The sequence shown here is derived from an EMBL/GenBank/DDBJ whole genome shotgun (WGS) entry which is preliminary data.</text>
</comment>
<dbReference type="AlphaFoldDB" id="A0AAE1EAC3"/>
<dbReference type="EMBL" id="JAWDGP010000465">
    <property type="protein sequence ID" value="KAK3800279.1"/>
    <property type="molecule type" value="Genomic_DNA"/>
</dbReference>
<gene>
    <name evidence="1" type="ORF">RRG08_025994</name>
</gene>
<dbReference type="Proteomes" id="UP001283361">
    <property type="component" value="Unassembled WGS sequence"/>
</dbReference>
<evidence type="ECO:0000313" key="2">
    <source>
        <dbReference type="Proteomes" id="UP001283361"/>
    </source>
</evidence>
<protein>
    <submittedName>
        <fullName evidence="1">Uncharacterized protein</fullName>
    </submittedName>
</protein>
<keyword evidence="2" id="KW-1185">Reference proteome</keyword>
<organism evidence="1 2">
    <name type="scientific">Elysia crispata</name>
    <name type="common">lettuce slug</name>
    <dbReference type="NCBI Taxonomy" id="231223"/>
    <lineage>
        <taxon>Eukaryota</taxon>
        <taxon>Metazoa</taxon>
        <taxon>Spiralia</taxon>
        <taxon>Lophotrochozoa</taxon>
        <taxon>Mollusca</taxon>
        <taxon>Gastropoda</taxon>
        <taxon>Heterobranchia</taxon>
        <taxon>Euthyneura</taxon>
        <taxon>Panpulmonata</taxon>
        <taxon>Sacoglossa</taxon>
        <taxon>Placobranchoidea</taxon>
        <taxon>Plakobranchidae</taxon>
        <taxon>Elysia</taxon>
    </lineage>
</organism>
<accession>A0AAE1EAC3</accession>
<name>A0AAE1EAC3_9GAST</name>
<proteinExistence type="predicted"/>
<reference evidence="1" key="1">
    <citation type="journal article" date="2023" name="G3 (Bethesda)">
        <title>A reference genome for the long-term kleptoplast-retaining sea slug Elysia crispata morphotype clarki.</title>
        <authorList>
            <person name="Eastman K.E."/>
            <person name="Pendleton A.L."/>
            <person name="Shaikh M.A."/>
            <person name="Suttiyut T."/>
            <person name="Ogas R."/>
            <person name="Tomko P."/>
            <person name="Gavelis G."/>
            <person name="Widhalm J.R."/>
            <person name="Wisecaver J.H."/>
        </authorList>
    </citation>
    <scope>NUCLEOTIDE SEQUENCE</scope>
    <source>
        <strain evidence="1">ECLA1</strain>
    </source>
</reference>
<sequence length="118" mass="13704">MRYCPGRDDGLTLRITGIMKPLLIAFTLSSSRVDCVCKHFAPPSNVHITRIAEQQQGVVTYKTERKMTQTDVTHVKQIQRHALAKDDVKRKKAMFMVERTWHNSYLPIKLESLYWRGS</sequence>